<dbReference type="SMART" id="SM00028">
    <property type="entry name" value="TPR"/>
    <property type="match status" value="2"/>
</dbReference>
<accession>A0A9Q3UR39</accession>
<dbReference type="InterPro" id="IPR011990">
    <property type="entry name" value="TPR-like_helical_dom_sf"/>
</dbReference>
<protein>
    <submittedName>
        <fullName evidence="2">Tetratricopeptide repeat protein</fullName>
    </submittedName>
</protein>
<name>A0A9Q3UR39_9GAMM</name>
<evidence type="ECO:0000313" key="2">
    <source>
        <dbReference type="EMBL" id="MCC4310253.1"/>
    </source>
</evidence>
<organism evidence="2 3">
    <name type="scientific">Alloalcanivorax marinus</name>
    <dbReference type="NCBI Taxonomy" id="1177169"/>
    <lineage>
        <taxon>Bacteria</taxon>
        <taxon>Pseudomonadati</taxon>
        <taxon>Pseudomonadota</taxon>
        <taxon>Gammaproteobacteria</taxon>
        <taxon>Oceanospirillales</taxon>
        <taxon>Alcanivoracaceae</taxon>
        <taxon>Alloalcanivorax</taxon>
    </lineage>
</organism>
<sequence>MPSVTSPMPKPPTLSLTAPLRWLVLVALLLSGCAAVPPTETPQTPVTADTELAGSPARSLLARAEQARDSGQNAAAGRYLERALTMAPNSSWLYRELALLRLEEGDPAAAEGLARRALRLSPDNDAYRADLWELVAAARAEMNDPDGADAARDQAEKLRGGRA</sequence>
<dbReference type="AlphaFoldDB" id="A0A9Q3UR39"/>
<dbReference type="SUPFAM" id="SSF48452">
    <property type="entry name" value="TPR-like"/>
    <property type="match status" value="1"/>
</dbReference>
<dbReference type="RefSeq" id="WP_228234882.1">
    <property type="nucleotide sequence ID" value="NZ_ARXL01000071.1"/>
</dbReference>
<evidence type="ECO:0000313" key="3">
    <source>
        <dbReference type="Proteomes" id="UP001108027"/>
    </source>
</evidence>
<feature type="compositionally biased region" description="Basic and acidic residues" evidence="1">
    <location>
        <begin position="149"/>
        <end position="163"/>
    </location>
</feature>
<keyword evidence="3" id="KW-1185">Reference proteome</keyword>
<dbReference type="Pfam" id="PF14559">
    <property type="entry name" value="TPR_19"/>
    <property type="match status" value="1"/>
</dbReference>
<dbReference type="EMBL" id="JAJGNA010000032">
    <property type="protein sequence ID" value="MCC4310253.1"/>
    <property type="molecule type" value="Genomic_DNA"/>
</dbReference>
<comment type="caution">
    <text evidence="2">The sequence shown here is derived from an EMBL/GenBank/DDBJ whole genome shotgun (WGS) entry which is preliminary data.</text>
</comment>
<dbReference type="InterPro" id="IPR019734">
    <property type="entry name" value="TPR_rpt"/>
</dbReference>
<proteinExistence type="predicted"/>
<feature type="region of interest" description="Disordered" evidence="1">
    <location>
        <begin position="142"/>
        <end position="163"/>
    </location>
</feature>
<dbReference type="Gene3D" id="1.25.40.10">
    <property type="entry name" value="Tetratricopeptide repeat domain"/>
    <property type="match status" value="1"/>
</dbReference>
<evidence type="ECO:0000256" key="1">
    <source>
        <dbReference type="SAM" id="MobiDB-lite"/>
    </source>
</evidence>
<gene>
    <name evidence="2" type="ORF">LL252_16910</name>
</gene>
<dbReference type="Proteomes" id="UP001108027">
    <property type="component" value="Unassembled WGS sequence"/>
</dbReference>
<reference evidence="2" key="1">
    <citation type="submission" date="2021-10" db="EMBL/GenBank/DDBJ databases">
        <title>The diversity and Nitrogen Metabolism of Culturable Nitrate-Utilizing Bacteria Within the Oxygen Minimum Zone of the Changjiang (Yangtze River)Estuary.</title>
        <authorList>
            <person name="Zhang D."/>
            <person name="Zheng J."/>
            <person name="Liu S."/>
            <person name="He W."/>
        </authorList>
    </citation>
    <scope>NUCLEOTIDE SEQUENCE</scope>
    <source>
        <strain evidence="2">FXH-223</strain>
    </source>
</reference>